<dbReference type="Pfam" id="PF03737">
    <property type="entry name" value="RraA-like"/>
    <property type="match status" value="1"/>
</dbReference>
<dbReference type="InterPro" id="IPR010203">
    <property type="entry name" value="RraA"/>
</dbReference>
<dbReference type="InterPro" id="IPR036704">
    <property type="entry name" value="RraA/RraA-like_sf"/>
</dbReference>
<sequence>MDVIVSTPNLSDQFDQHVDIVEPLFKHYGSLKQGYGKITTVNCFEDNSLVAEQVKLPGNGGVLVVDGGASLRYSLLGDQLAASAIENSWSAILINGCLRDVEIIAPMPLVVMALASIPRKTVKAGKGQLNLPVNFAGATFHPGHYLFVDETGILVAENNLLAPI</sequence>
<proteinExistence type="predicted"/>
<dbReference type="SUPFAM" id="SSF89562">
    <property type="entry name" value="RraA-like"/>
    <property type="match status" value="1"/>
</dbReference>
<gene>
    <name evidence="1" type="ORF">METZ01_LOCUS201176</name>
</gene>
<dbReference type="NCBIfam" id="NF006875">
    <property type="entry name" value="PRK09372.1"/>
    <property type="match status" value="1"/>
</dbReference>
<dbReference type="InterPro" id="IPR005493">
    <property type="entry name" value="RraA/RraA-like"/>
</dbReference>
<dbReference type="PANTHER" id="PTHR33254">
    <property type="entry name" value="4-HYDROXY-4-METHYL-2-OXOGLUTARATE ALDOLASE 3-RELATED"/>
    <property type="match status" value="1"/>
</dbReference>
<dbReference type="PANTHER" id="PTHR33254:SF29">
    <property type="entry name" value="REGULATOR OF RIBONUCLEASE ACTIVITY A"/>
    <property type="match status" value="1"/>
</dbReference>
<dbReference type="AlphaFoldDB" id="A0A382EDB9"/>
<accession>A0A382EDB9</accession>
<dbReference type="NCBIfam" id="TIGR01935">
    <property type="entry name" value="NOT-MenG"/>
    <property type="match status" value="1"/>
</dbReference>
<name>A0A382EDB9_9ZZZZ</name>
<evidence type="ECO:0000313" key="1">
    <source>
        <dbReference type="EMBL" id="SVB48322.1"/>
    </source>
</evidence>
<organism evidence="1">
    <name type="scientific">marine metagenome</name>
    <dbReference type="NCBI Taxonomy" id="408172"/>
    <lineage>
        <taxon>unclassified sequences</taxon>
        <taxon>metagenomes</taxon>
        <taxon>ecological metagenomes</taxon>
    </lineage>
</organism>
<dbReference type="GO" id="GO:0051252">
    <property type="term" value="P:regulation of RNA metabolic process"/>
    <property type="evidence" value="ECO:0007669"/>
    <property type="project" value="InterPro"/>
</dbReference>
<evidence type="ECO:0008006" key="2">
    <source>
        <dbReference type="Google" id="ProtNLM"/>
    </source>
</evidence>
<dbReference type="GO" id="GO:0008428">
    <property type="term" value="F:ribonuclease inhibitor activity"/>
    <property type="evidence" value="ECO:0007669"/>
    <property type="project" value="InterPro"/>
</dbReference>
<protein>
    <recommendedName>
        <fullName evidence="2">4-hydroxy-4-methyl-2-oxoglutarate aldolase</fullName>
    </recommendedName>
</protein>
<reference evidence="1" key="1">
    <citation type="submission" date="2018-05" db="EMBL/GenBank/DDBJ databases">
        <authorList>
            <person name="Lanie J.A."/>
            <person name="Ng W.-L."/>
            <person name="Kazmierczak K.M."/>
            <person name="Andrzejewski T.M."/>
            <person name="Davidsen T.M."/>
            <person name="Wayne K.J."/>
            <person name="Tettelin H."/>
            <person name="Glass J.I."/>
            <person name="Rusch D."/>
            <person name="Podicherti R."/>
            <person name="Tsui H.-C.T."/>
            <person name="Winkler M.E."/>
        </authorList>
    </citation>
    <scope>NUCLEOTIDE SEQUENCE</scope>
</reference>
<dbReference type="EMBL" id="UINC01043792">
    <property type="protein sequence ID" value="SVB48322.1"/>
    <property type="molecule type" value="Genomic_DNA"/>
</dbReference>
<dbReference type="CDD" id="cd16841">
    <property type="entry name" value="RraA_family"/>
    <property type="match status" value="1"/>
</dbReference>
<dbReference type="Gene3D" id="3.50.30.40">
    <property type="entry name" value="Ribonuclease E inhibitor RraA/RraA-like"/>
    <property type="match status" value="1"/>
</dbReference>